<name>A0A7C8IM34_9PLEO</name>
<keyword evidence="2" id="KW-1185">Reference proteome</keyword>
<reference evidence="1 2" key="1">
    <citation type="submission" date="2020-01" db="EMBL/GenBank/DDBJ databases">
        <authorList>
            <consortium name="DOE Joint Genome Institute"/>
            <person name="Haridas S."/>
            <person name="Albert R."/>
            <person name="Binder M."/>
            <person name="Bloem J."/>
            <person name="Labutti K."/>
            <person name="Salamov A."/>
            <person name="Andreopoulos B."/>
            <person name="Baker S.E."/>
            <person name="Barry K."/>
            <person name="Bills G."/>
            <person name="Bluhm B.H."/>
            <person name="Cannon C."/>
            <person name="Castanera R."/>
            <person name="Culley D.E."/>
            <person name="Daum C."/>
            <person name="Ezra D."/>
            <person name="Gonzalez J.B."/>
            <person name="Henrissat B."/>
            <person name="Kuo A."/>
            <person name="Liang C."/>
            <person name="Lipzen A."/>
            <person name="Lutzoni F."/>
            <person name="Magnuson J."/>
            <person name="Mondo S."/>
            <person name="Nolan M."/>
            <person name="Ohm R."/>
            <person name="Pangilinan J."/>
            <person name="Park H.-J.H."/>
            <person name="Ramirez L."/>
            <person name="Alfaro M."/>
            <person name="Sun H."/>
            <person name="Tritt A."/>
            <person name="Yoshinaga Y."/>
            <person name="Zwiers L.-H.L."/>
            <person name="Turgeon B.G."/>
            <person name="Goodwin S.B."/>
            <person name="Spatafora J.W."/>
            <person name="Crous P.W."/>
            <person name="Grigoriev I.V."/>
        </authorList>
    </citation>
    <scope>NUCLEOTIDE SEQUENCE [LARGE SCALE GENOMIC DNA]</scope>
    <source>
        <strain evidence="1 2">CBS 611.86</strain>
    </source>
</reference>
<evidence type="ECO:0000313" key="2">
    <source>
        <dbReference type="Proteomes" id="UP000481861"/>
    </source>
</evidence>
<dbReference type="EMBL" id="JAADJZ010000002">
    <property type="protein sequence ID" value="KAF2877650.1"/>
    <property type="molecule type" value="Genomic_DNA"/>
</dbReference>
<protein>
    <submittedName>
        <fullName evidence="1">Uncharacterized protein</fullName>
    </submittedName>
</protein>
<accession>A0A7C8IM34</accession>
<proteinExistence type="predicted"/>
<gene>
    <name evidence="1" type="ORF">BDV95DRAFT_154346</name>
</gene>
<evidence type="ECO:0000313" key="1">
    <source>
        <dbReference type="EMBL" id="KAF2877650.1"/>
    </source>
</evidence>
<organism evidence="1 2">
    <name type="scientific">Massariosphaeria phaeospora</name>
    <dbReference type="NCBI Taxonomy" id="100035"/>
    <lineage>
        <taxon>Eukaryota</taxon>
        <taxon>Fungi</taxon>
        <taxon>Dikarya</taxon>
        <taxon>Ascomycota</taxon>
        <taxon>Pezizomycotina</taxon>
        <taxon>Dothideomycetes</taxon>
        <taxon>Pleosporomycetidae</taxon>
        <taxon>Pleosporales</taxon>
        <taxon>Pleosporales incertae sedis</taxon>
        <taxon>Massariosphaeria</taxon>
    </lineage>
</organism>
<sequence length="149" mass="16953">MAQHAIVCSANTETWGSNHRLLSQPLSYAVVPSNRHHRRLLASFQRPSRHLLRVRWLVSYHVVSVFPCFEADWIEEVWCSAGGPITCLHDVCACETLHDGASGRYLHHCRFFGSALYRWWALGQYRFSRCDCAEVLAVLGCGDSTCWAD</sequence>
<comment type="caution">
    <text evidence="1">The sequence shown here is derived from an EMBL/GenBank/DDBJ whole genome shotgun (WGS) entry which is preliminary data.</text>
</comment>
<dbReference type="Proteomes" id="UP000481861">
    <property type="component" value="Unassembled WGS sequence"/>
</dbReference>
<dbReference type="AlphaFoldDB" id="A0A7C8IM34"/>